<dbReference type="InterPro" id="IPR036709">
    <property type="entry name" value="Autotransporte_beta_dom_sf"/>
</dbReference>
<accession>A0A927GXH0</accession>
<dbReference type="GO" id="GO:0005507">
    <property type="term" value="F:copper ion binding"/>
    <property type="evidence" value="ECO:0007669"/>
    <property type="project" value="InterPro"/>
</dbReference>
<reference evidence="2" key="1">
    <citation type="submission" date="2020-09" db="EMBL/GenBank/DDBJ databases">
        <authorList>
            <person name="Yoon J.-W."/>
        </authorList>
    </citation>
    <scope>NUCLEOTIDE SEQUENCE</scope>
    <source>
        <strain evidence="2">KMU-158</strain>
    </source>
</reference>
<dbReference type="GO" id="GO:0006878">
    <property type="term" value="P:intracellular copper ion homeostasis"/>
    <property type="evidence" value="ECO:0007669"/>
    <property type="project" value="InterPro"/>
</dbReference>
<gene>
    <name evidence="2" type="ORF">IB286_10395</name>
</gene>
<proteinExistence type="predicted"/>
<dbReference type="GO" id="GO:0009279">
    <property type="term" value="C:cell outer membrane"/>
    <property type="evidence" value="ECO:0007669"/>
    <property type="project" value="InterPro"/>
</dbReference>
<dbReference type="AlphaFoldDB" id="A0A927GXH0"/>
<protein>
    <submittedName>
        <fullName evidence="2">Copper resistance protein B</fullName>
    </submittedName>
</protein>
<dbReference type="EMBL" id="JACXLD010000005">
    <property type="protein sequence ID" value="MBD2859414.1"/>
    <property type="molecule type" value="Genomic_DNA"/>
</dbReference>
<dbReference type="SUPFAM" id="SSF103515">
    <property type="entry name" value="Autotransporter"/>
    <property type="match status" value="1"/>
</dbReference>
<dbReference type="RefSeq" id="WP_190765235.1">
    <property type="nucleotide sequence ID" value="NZ_JACXLD010000005.1"/>
</dbReference>
<dbReference type="InterPro" id="IPR007939">
    <property type="entry name" value="Cu-R_B_prcur"/>
</dbReference>
<feature type="chain" id="PRO_5038049121" evidence="1">
    <location>
        <begin position="22"/>
        <end position="232"/>
    </location>
</feature>
<comment type="caution">
    <text evidence="2">The sequence shown here is derived from an EMBL/GenBank/DDBJ whole genome shotgun (WGS) entry which is preliminary data.</text>
</comment>
<feature type="signal peptide" evidence="1">
    <location>
        <begin position="1"/>
        <end position="21"/>
    </location>
</feature>
<organism evidence="2 3">
    <name type="scientific">Spongiibacter pelagi</name>
    <dbReference type="NCBI Taxonomy" id="2760804"/>
    <lineage>
        <taxon>Bacteria</taxon>
        <taxon>Pseudomonadati</taxon>
        <taxon>Pseudomonadota</taxon>
        <taxon>Gammaproteobacteria</taxon>
        <taxon>Cellvibrionales</taxon>
        <taxon>Spongiibacteraceae</taxon>
        <taxon>Spongiibacter</taxon>
    </lineage>
</organism>
<evidence type="ECO:0000313" key="3">
    <source>
        <dbReference type="Proteomes" id="UP000610558"/>
    </source>
</evidence>
<evidence type="ECO:0000313" key="2">
    <source>
        <dbReference type="EMBL" id="MBD2859414.1"/>
    </source>
</evidence>
<name>A0A927GXH0_9GAMM</name>
<evidence type="ECO:0000256" key="1">
    <source>
        <dbReference type="SAM" id="SignalP"/>
    </source>
</evidence>
<dbReference type="Pfam" id="PF05275">
    <property type="entry name" value="CopB"/>
    <property type="match status" value="1"/>
</dbReference>
<dbReference type="Proteomes" id="UP000610558">
    <property type="component" value="Unassembled WGS sequence"/>
</dbReference>
<keyword evidence="1" id="KW-0732">Signal</keyword>
<sequence>MKTLSKFLSALLAFTVLQVQAMGEDDPLLVMGKLDQFEIRDTEGDNPRVLAGELWAGYDLSKLWLKLDAERVGGETEELEVQALYSRAISAFWNIQLGARFDDKPEPRRKWAVIGVQGLAPYFFDIDAALFFGEGGQVGLRLETEYEWMLTQRLVLSPDIEINLYGKNDPATEIGSGLADVEVGLRLRYEIRREFAPYIGVNWQKKYGKTADYAAGGDIEDAQVVIGVSAWF</sequence>
<keyword evidence="3" id="KW-1185">Reference proteome</keyword>